<dbReference type="PANTHER" id="PTHR21497:SF24">
    <property type="entry name" value="E3 UBIQUITIN-PROTEIN LIGASE UBR1"/>
    <property type="match status" value="1"/>
</dbReference>
<evidence type="ECO:0000256" key="1">
    <source>
        <dbReference type="RuleBase" id="RU366018"/>
    </source>
</evidence>
<dbReference type="InterPro" id="IPR039164">
    <property type="entry name" value="UBR1-like"/>
</dbReference>
<keyword evidence="1" id="KW-0862">Zinc</keyword>
<accession>A0A8H6BW43</accession>
<gene>
    <name evidence="3" type="ORF">FOB64_004676</name>
</gene>
<dbReference type="InterPro" id="IPR044046">
    <property type="entry name" value="E3_ligase_UBR-like_C"/>
</dbReference>
<dbReference type="EMBL" id="JABWAD010000058">
    <property type="protein sequence ID" value="KAF6066412.1"/>
    <property type="molecule type" value="Genomic_DNA"/>
</dbReference>
<proteinExistence type="inferred from homology"/>
<dbReference type="UniPathway" id="UPA00143"/>
<feature type="domain" description="E3 ubiquitin-protein ligase UBR-like C-terminal" evidence="2">
    <location>
        <begin position="13"/>
        <end position="291"/>
    </location>
</feature>
<evidence type="ECO:0000313" key="4">
    <source>
        <dbReference type="Proteomes" id="UP000536275"/>
    </source>
</evidence>
<protein>
    <recommendedName>
        <fullName evidence="1">E3 ubiquitin-protein ligase</fullName>
        <ecNumber evidence="1">2.3.2.27</ecNumber>
    </recommendedName>
</protein>
<comment type="pathway">
    <text evidence="1">Protein modification; protein ubiquitination.</text>
</comment>
<name>A0A8H6BW43_CANAX</name>
<evidence type="ECO:0000259" key="2">
    <source>
        <dbReference type="Pfam" id="PF18995"/>
    </source>
</evidence>
<sequence length="314" mass="35652">MVNEMSANCLKKNWAYTVSDIPTIADIPQGISEAAISCFKKLSNSNDVRCIGNDESRKFGEVIYSMLVKIATPFLRRAAIYAYVQCANIDGIDFAASPETEIEADRLCSFLNLKPVCEYLRLFNEESSYEGSVFYDFLTFSSALPKANDVLRIKKQVEYPGIVKLVDLPERLDFFFTKYYYSDRHNNPNKKVEDPAICLFCGDVVDIQKQAIGCKEGQCTTHYLKECSNDVGIFLLPKDRSLLLLHKNGGTFYNAPFLDEHGEIAEESKKAKALHLMKPRYDDFIRNIWLSHNVQNCIVRSLESVLDPGGWETL</sequence>
<keyword evidence="1" id="KW-0479">Metal-binding</keyword>
<dbReference type="GO" id="GO:0061630">
    <property type="term" value="F:ubiquitin protein ligase activity"/>
    <property type="evidence" value="ECO:0007669"/>
    <property type="project" value="UniProtKB-UniRule"/>
</dbReference>
<keyword evidence="1" id="KW-0808">Transferase</keyword>
<dbReference type="Pfam" id="PF18995">
    <property type="entry name" value="PRT6_C"/>
    <property type="match status" value="1"/>
</dbReference>
<keyword evidence="1" id="KW-0833">Ubl conjugation pathway</keyword>
<dbReference type="GO" id="GO:0071596">
    <property type="term" value="P:ubiquitin-dependent protein catabolic process via the N-end rule pathway"/>
    <property type="evidence" value="ECO:0007669"/>
    <property type="project" value="UniProtKB-UniRule"/>
</dbReference>
<comment type="catalytic activity">
    <reaction evidence="1">
        <text>S-ubiquitinyl-[E2 ubiquitin-conjugating enzyme]-L-cysteine + [acceptor protein]-L-lysine = [E2 ubiquitin-conjugating enzyme]-L-cysteine + N(6)-ubiquitinyl-[acceptor protein]-L-lysine.</text>
        <dbReference type="EC" id="2.3.2.27"/>
    </reaction>
</comment>
<organism evidence="3 4">
    <name type="scientific">Candida albicans</name>
    <name type="common">Yeast</name>
    <dbReference type="NCBI Taxonomy" id="5476"/>
    <lineage>
        <taxon>Eukaryota</taxon>
        <taxon>Fungi</taxon>
        <taxon>Dikarya</taxon>
        <taxon>Ascomycota</taxon>
        <taxon>Saccharomycotina</taxon>
        <taxon>Pichiomycetes</taxon>
        <taxon>Debaryomycetaceae</taxon>
        <taxon>Candida/Lodderomyces clade</taxon>
        <taxon>Candida</taxon>
    </lineage>
</organism>
<dbReference type="AlphaFoldDB" id="A0A8H6BW43"/>
<comment type="similarity">
    <text evidence="1">Belongs to the E3 ubiquitin-protein ligase UBR1-like family.</text>
</comment>
<comment type="caution">
    <text evidence="3">The sequence shown here is derived from an EMBL/GenBank/DDBJ whole genome shotgun (WGS) entry which is preliminary data.</text>
</comment>
<dbReference type="GO" id="GO:0008270">
    <property type="term" value="F:zinc ion binding"/>
    <property type="evidence" value="ECO:0007669"/>
    <property type="project" value="UniProtKB-UniRule"/>
</dbReference>
<dbReference type="EC" id="2.3.2.27" evidence="1"/>
<dbReference type="GO" id="GO:0000151">
    <property type="term" value="C:ubiquitin ligase complex"/>
    <property type="evidence" value="ECO:0007669"/>
    <property type="project" value="TreeGrafter"/>
</dbReference>
<dbReference type="PANTHER" id="PTHR21497">
    <property type="entry name" value="UBIQUITIN LIGASE E3 ALPHA-RELATED"/>
    <property type="match status" value="1"/>
</dbReference>
<comment type="function">
    <text evidence="1">Ubiquitin ligase protein which is a component of the N-end rule pathway. Recognizes and binds to proteins bearing specific N-terminal residues that are destabilizing according to the N-end rule, leading to their ubiquitination and subsequent degradation.</text>
</comment>
<keyword evidence="1" id="KW-0863">Zinc-finger</keyword>
<dbReference type="Proteomes" id="UP000536275">
    <property type="component" value="Unassembled WGS sequence"/>
</dbReference>
<dbReference type="GO" id="GO:0005737">
    <property type="term" value="C:cytoplasm"/>
    <property type="evidence" value="ECO:0007669"/>
    <property type="project" value="TreeGrafter"/>
</dbReference>
<reference evidence="3 4" key="1">
    <citation type="submission" date="2020-03" db="EMBL/GenBank/DDBJ databases">
        <title>FDA dAtabase for Regulatory Grade micrObial Sequences (FDA-ARGOS): Supporting development and validation of Infectious Disease Dx tests.</title>
        <authorList>
            <person name="Campos J."/>
            <person name="Goldberg B."/>
            <person name="Tallon L."/>
            <person name="Sadzewicz L."/>
            <person name="Vavikolanu K."/>
            <person name="Mehta A."/>
            <person name="Aluvathingal J."/>
            <person name="Nadendla S."/>
            <person name="Nandy P."/>
            <person name="Geyer C."/>
            <person name="Yan Y."/>
            <person name="Sichtig H."/>
        </authorList>
    </citation>
    <scope>NUCLEOTIDE SEQUENCE [LARGE SCALE GENOMIC DNA]</scope>
    <source>
        <strain evidence="3 4">FDAARGOS_656</strain>
    </source>
</reference>
<evidence type="ECO:0000313" key="3">
    <source>
        <dbReference type="EMBL" id="KAF6066412.1"/>
    </source>
</evidence>
<dbReference type="GO" id="GO:0016567">
    <property type="term" value="P:protein ubiquitination"/>
    <property type="evidence" value="ECO:0007669"/>
    <property type="project" value="UniProtKB-UniRule"/>
</dbReference>